<geneLocation type="plasmid" evidence="2">
    <name>pSM42_Rh02_Rh04</name>
</geneLocation>
<organism evidence="2 3">
    <name type="scientific">Rhizobium ruizarguesonis</name>
    <dbReference type="NCBI Taxonomy" id="2081791"/>
    <lineage>
        <taxon>Bacteria</taxon>
        <taxon>Pseudomonadati</taxon>
        <taxon>Pseudomonadota</taxon>
        <taxon>Alphaproteobacteria</taxon>
        <taxon>Hyphomicrobiales</taxon>
        <taxon>Rhizobiaceae</taxon>
        <taxon>Rhizobium/Agrobacterium group</taxon>
        <taxon>Rhizobium</taxon>
    </lineage>
</organism>
<dbReference type="AlphaFoldDB" id="A0AAE8Q7N1"/>
<dbReference type="Proteomes" id="UP000291892">
    <property type="component" value="Unassembled WGS sequence"/>
</dbReference>
<name>A0AAE8Q7N1_9HYPH</name>
<gene>
    <name evidence="2" type="ORF">ELG94_34645</name>
</gene>
<dbReference type="EMBL" id="SIKX01000003">
    <property type="protein sequence ID" value="TBF05814.1"/>
    <property type="molecule type" value="Genomic_DNA"/>
</dbReference>
<comment type="caution">
    <text evidence="2">The sequence shown here is derived from an EMBL/GenBank/DDBJ whole genome shotgun (WGS) entry which is preliminary data.</text>
</comment>
<protein>
    <submittedName>
        <fullName evidence="2">Mobilization protein</fullName>
    </submittedName>
</protein>
<sequence length="118" mass="13354">MGTREKIIVARKTIGERLAQLEAQRKTLQLRLGKQERAIDTRRKVLIGALVLHRLEHDRDVQFAGGIAEWLRRELPKFLTRDGDKQLFIDLLATQPPGGFIVHHEVDRGSGLVSSKAP</sequence>
<feature type="coiled-coil region" evidence="1">
    <location>
        <begin position="11"/>
        <end position="38"/>
    </location>
</feature>
<evidence type="ECO:0000256" key="1">
    <source>
        <dbReference type="SAM" id="Coils"/>
    </source>
</evidence>
<evidence type="ECO:0000313" key="2">
    <source>
        <dbReference type="EMBL" id="TBF05814.1"/>
    </source>
</evidence>
<reference evidence="2 3" key="1">
    <citation type="submission" date="2019-02" db="EMBL/GenBank/DDBJ databases">
        <title>The genomic architecture of introgression among sibling species of bacteria.</title>
        <authorList>
            <person name="Cavassim M.I.A."/>
            <person name="Moeskjaer S."/>
            <person name="Moslemi C."/>
            <person name="Fields B."/>
            <person name="Bachmann A."/>
            <person name="Vilhjalmsson B."/>
            <person name="Schierup M.H."/>
            <person name="Young J.P.W."/>
            <person name="Andersen S.U."/>
        </authorList>
    </citation>
    <scope>NUCLEOTIDE SEQUENCE [LARGE SCALE GENOMIC DNA]</scope>
    <source>
        <strain evidence="2 3">SM42</strain>
        <plasmid evidence="2">pSM42_Rh02_Rh04</plasmid>
    </source>
</reference>
<proteinExistence type="predicted"/>
<evidence type="ECO:0000313" key="3">
    <source>
        <dbReference type="Proteomes" id="UP000291892"/>
    </source>
</evidence>
<accession>A0AAE8Q7N1</accession>
<keyword evidence="2" id="KW-0614">Plasmid</keyword>
<keyword evidence="1" id="KW-0175">Coiled coil</keyword>